<feature type="compositionally biased region" description="Polar residues" evidence="21">
    <location>
        <begin position="678"/>
        <end position="687"/>
    </location>
</feature>
<dbReference type="Proteomes" id="UP001202328">
    <property type="component" value="Unassembled WGS sequence"/>
</dbReference>
<dbReference type="InterPro" id="IPR050528">
    <property type="entry name" value="L-type_Lectin-RKs"/>
</dbReference>
<evidence type="ECO:0000256" key="20">
    <source>
        <dbReference type="PROSITE-ProRule" id="PRU10141"/>
    </source>
</evidence>
<comment type="similarity">
    <text evidence="3">In the C-terminal section; belongs to the protein kinase superfamily. Ser/Thr protein kinase family.</text>
</comment>
<dbReference type="InterPro" id="IPR019825">
    <property type="entry name" value="Lectin_legB_Mn/Ca_BS"/>
</dbReference>
<dbReference type="InterPro" id="IPR011009">
    <property type="entry name" value="Kinase-like_dom_sf"/>
</dbReference>
<feature type="chain" id="PRO_5042133041" description="non-specific serine/threonine protein kinase" evidence="23">
    <location>
        <begin position="29"/>
        <end position="705"/>
    </location>
</feature>
<feature type="binding site" evidence="20">
    <location>
        <position position="408"/>
    </location>
    <ligand>
        <name>ATP</name>
        <dbReference type="ChEBI" id="CHEBI:30616"/>
    </ligand>
</feature>
<dbReference type="Pfam" id="PF00139">
    <property type="entry name" value="Lectin_legB"/>
    <property type="match status" value="1"/>
</dbReference>
<dbReference type="SUPFAM" id="SSF56112">
    <property type="entry name" value="Protein kinase-like (PK-like)"/>
    <property type="match status" value="1"/>
</dbReference>
<proteinExistence type="inferred from homology"/>
<evidence type="ECO:0000256" key="22">
    <source>
        <dbReference type="SAM" id="Phobius"/>
    </source>
</evidence>
<dbReference type="PROSITE" id="PS50011">
    <property type="entry name" value="PROTEIN_KINASE_DOM"/>
    <property type="match status" value="1"/>
</dbReference>
<keyword evidence="5" id="KW-1003">Cell membrane</keyword>
<dbReference type="GO" id="GO:0004674">
    <property type="term" value="F:protein serine/threonine kinase activity"/>
    <property type="evidence" value="ECO:0007669"/>
    <property type="project" value="UniProtKB-KW"/>
</dbReference>
<evidence type="ECO:0000256" key="15">
    <source>
        <dbReference type="ARBA" id="ARBA00023136"/>
    </source>
</evidence>
<evidence type="ECO:0000256" key="7">
    <source>
        <dbReference type="ARBA" id="ARBA00022679"/>
    </source>
</evidence>
<keyword evidence="10" id="KW-0430">Lectin</keyword>
<keyword evidence="16" id="KW-0675">Receptor</keyword>
<evidence type="ECO:0000256" key="6">
    <source>
        <dbReference type="ARBA" id="ARBA00022527"/>
    </source>
</evidence>
<evidence type="ECO:0000256" key="5">
    <source>
        <dbReference type="ARBA" id="ARBA00022475"/>
    </source>
</evidence>
<dbReference type="Gene3D" id="1.10.510.10">
    <property type="entry name" value="Transferase(Phosphotransferase) domain 1"/>
    <property type="match status" value="1"/>
</dbReference>
<evidence type="ECO:0000256" key="2">
    <source>
        <dbReference type="ARBA" id="ARBA00008536"/>
    </source>
</evidence>
<gene>
    <name evidence="25" type="ORF">MKW98_019770</name>
</gene>
<dbReference type="CDD" id="cd06899">
    <property type="entry name" value="lectin_legume_LecRK_Arcelin_ConA"/>
    <property type="match status" value="1"/>
</dbReference>
<dbReference type="PROSITE" id="PS00108">
    <property type="entry name" value="PROTEIN_KINASE_ST"/>
    <property type="match status" value="1"/>
</dbReference>
<keyword evidence="8 22" id="KW-0812">Transmembrane</keyword>
<keyword evidence="17" id="KW-0325">Glycoprotein</keyword>
<evidence type="ECO:0000256" key="14">
    <source>
        <dbReference type="ARBA" id="ARBA00022989"/>
    </source>
</evidence>
<feature type="domain" description="Protein kinase" evidence="24">
    <location>
        <begin position="378"/>
        <end position="656"/>
    </location>
</feature>
<dbReference type="GO" id="GO:0030246">
    <property type="term" value="F:carbohydrate binding"/>
    <property type="evidence" value="ECO:0007669"/>
    <property type="project" value="UniProtKB-KW"/>
</dbReference>
<comment type="catalytic activity">
    <reaction evidence="18">
        <text>L-threonyl-[protein] + ATP = O-phospho-L-threonyl-[protein] + ADP + H(+)</text>
        <dbReference type="Rhea" id="RHEA:46608"/>
        <dbReference type="Rhea" id="RHEA-COMP:11060"/>
        <dbReference type="Rhea" id="RHEA-COMP:11605"/>
        <dbReference type="ChEBI" id="CHEBI:15378"/>
        <dbReference type="ChEBI" id="CHEBI:30013"/>
        <dbReference type="ChEBI" id="CHEBI:30616"/>
        <dbReference type="ChEBI" id="CHEBI:61977"/>
        <dbReference type="ChEBI" id="CHEBI:456216"/>
        <dbReference type="EC" id="2.7.11.1"/>
    </reaction>
</comment>
<comment type="caution">
    <text evidence="25">The sequence shown here is derived from an EMBL/GenBank/DDBJ whole genome shotgun (WGS) entry which is preliminary data.</text>
</comment>
<dbReference type="SMART" id="SM00220">
    <property type="entry name" value="S_TKc"/>
    <property type="match status" value="1"/>
</dbReference>
<feature type="signal peptide" evidence="23">
    <location>
        <begin position="1"/>
        <end position="28"/>
    </location>
</feature>
<feature type="transmembrane region" description="Helical" evidence="22">
    <location>
        <begin position="304"/>
        <end position="328"/>
    </location>
</feature>
<evidence type="ECO:0000256" key="12">
    <source>
        <dbReference type="ARBA" id="ARBA00022777"/>
    </source>
</evidence>
<organism evidence="25 26">
    <name type="scientific">Papaver atlanticum</name>
    <dbReference type="NCBI Taxonomy" id="357466"/>
    <lineage>
        <taxon>Eukaryota</taxon>
        <taxon>Viridiplantae</taxon>
        <taxon>Streptophyta</taxon>
        <taxon>Embryophyta</taxon>
        <taxon>Tracheophyta</taxon>
        <taxon>Spermatophyta</taxon>
        <taxon>Magnoliopsida</taxon>
        <taxon>Ranunculales</taxon>
        <taxon>Papaveraceae</taxon>
        <taxon>Papaveroideae</taxon>
        <taxon>Papaver</taxon>
    </lineage>
</organism>
<evidence type="ECO:0000256" key="23">
    <source>
        <dbReference type="SAM" id="SignalP"/>
    </source>
</evidence>
<dbReference type="InterPro" id="IPR001220">
    <property type="entry name" value="Legume_lectin_dom"/>
</dbReference>
<dbReference type="AlphaFoldDB" id="A0AAD4TFB3"/>
<dbReference type="FunFam" id="1.10.510.10:FF:000108">
    <property type="entry name" value="L-type lectin-domain containing receptor kinase S.4"/>
    <property type="match status" value="1"/>
</dbReference>
<keyword evidence="9 23" id="KW-0732">Signal</keyword>
<dbReference type="PROSITE" id="PS00107">
    <property type="entry name" value="PROTEIN_KINASE_ATP"/>
    <property type="match status" value="1"/>
</dbReference>
<evidence type="ECO:0000256" key="19">
    <source>
        <dbReference type="ARBA" id="ARBA00048679"/>
    </source>
</evidence>
<evidence type="ECO:0000256" key="18">
    <source>
        <dbReference type="ARBA" id="ARBA00047899"/>
    </source>
</evidence>
<dbReference type="Gene3D" id="2.60.120.200">
    <property type="match status" value="1"/>
</dbReference>
<keyword evidence="14 22" id="KW-1133">Transmembrane helix</keyword>
<accession>A0AAD4TFB3</accession>
<dbReference type="Gene3D" id="3.30.200.20">
    <property type="entry name" value="Phosphorylase Kinase, domain 1"/>
    <property type="match status" value="1"/>
</dbReference>
<evidence type="ECO:0000259" key="24">
    <source>
        <dbReference type="PROSITE" id="PS50011"/>
    </source>
</evidence>
<protein>
    <recommendedName>
        <fullName evidence="4">non-specific serine/threonine protein kinase</fullName>
        <ecNumber evidence="4">2.7.11.1</ecNumber>
    </recommendedName>
</protein>
<comment type="subcellular location">
    <subcellularLocation>
        <location evidence="1">Cell membrane</location>
        <topology evidence="1">Single-pass type I membrane protein</topology>
    </subcellularLocation>
</comment>
<dbReference type="GO" id="GO:0005524">
    <property type="term" value="F:ATP binding"/>
    <property type="evidence" value="ECO:0007669"/>
    <property type="project" value="UniProtKB-UniRule"/>
</dbReference>
<dbReference type="CDD" id="cd14066">
    <property type="entry name" value="STKc_IRAK"/>
    <property type="match status" value="1"/>
</dbReference>
<dbReference type="PROSITE" id="PS00307">
    <property type="entry name" value="LECTIN_LEGUME_BETA"/>
    <property type="match status" value="1"/>
</dbReference>
<dbReference type="Pfam" id="PF00069">
    <property type="entry name" value="Pkinase"/>
    <property type="match status" value="1"/>
</dbReference>
<evidence type="ECO:0000256" key="21">
    <source>
        <dbReference type="SAM" id="MobiDB-lite"/>
    </source>
</evidence>
<evidence type="ECO:0000313" key="26">
    <source>
        <dbReference type="Proteomes" id="UP001202328"/>
    </source>
</evidence>
<dbReference type="FunFam" id="3.30.200.20:FF:000178">
    <property type="entry name" value="serine/threonine-protein kinase PBS1-like"/>
    <property type="match status" value="1"/>
</dbReference>
<dbReference type="InterPro" id="IPR017441">
    <property type="entry name" value="Protein_kinase_ATP_BS"/>
</dbReference>
<evidence type="ECO:0000256" key="4">
    <source>
        <dbReference type="ARBA" id="ARBA00012513"/>
    </source>
</evidence>
<evidence type="ECO:0000256" key="13">
    <source>
        <dbReference type="ARBA" id="ARBA00022840"/>
    </source>
</evidence>
<keyword evidence="13 20" id="KW-0067">ATP-binding</keyword>
<feature type="region of interest" description="Disordered" evidence="21">
    <location>
        <begin position="665"/>
        <end position="687"/>
    </location>
</feature>
<dbReference type="PANTHER" id="PTHR27007">
    <property type="match status" value="1"/>
</dbReference>
<feature type="region of interest" description="Disordered" evidence="21">
    <location>
        <begin position="276"/>
        <end position="297"/>
    </location>
</feature>
<evidence type="ECO:0000256" key="11">
    <source>
        <dbReference type="ARBA" id="ARBA00022741"/>
    </source>
</evidence>
<sequence length="705" mass="77386">MRTVAKGEWTLFFNLSIFLFLLLVDCKADFVYNGLEDAYLTLDGAAQVADNGLLSLTDQKNRYEIGHAFFSGPFLFKNNVSTTTPVSFSTTFVFAIISEYGSNLSGQGMAFVIAPQRGLPGAQANQYLGLFNDSNNGKSTNHVLAVELDTVYNVEFDTVMGPHVGIDIDGLSSVNSTSPTYTTNGVSKNLNLISGEPIQVWIEYDGIDKELRVTLAPINVSKPNVPLLSLSRDLSNLFLSSSMYVGFSASTQTVLTSHYILGWSFTIDGKAQPLSLSDLPKLPQPPQPPAPEPPQPKKKKKMNLVLIVVPIIIVLIVLALLISICVYYKRRRNRNRTEAPPAELVPEPREMIDTTSRELNNWPRNFSYNELKEATKGFSEEEDIGRGGFGTVYRGVLPNSKLQVAIKKVSCDARQGSKQFLAEIASIGKLRHRNLVTLFGYCVHEGQLLLVYEFMPNLSLDKFIYPKRGSLSSNLDWSKRFHIIKGTASGLYYLHQGWEQVVIHRDIKSSNVLLDAQMNARIGDFGLAKLYDHGAGSGPTSRVVGTPGYIAPEMPQIGIPSTETDVYAFGAFLLEVATGRRPNLVVERGLGLVNWVSSCMKENALLNAVDPRLGGEYVVQEMVLVLKLGLLCCHNNPASRPSMFKVMQLLDGDANLRSLDRSDDAPSDFGTAVRESPSPLSSVNTASTFSASEASPSGIREVVTY</sequence>
<dbReference type="EMBL" id="JAJJMB010001902">
    <property type="protein sequence ID" value="KAI3954639.1"/>
    <property type="molecule type" value="Genomic_DNA"/>
</dbReference>
<keyword evidence="6" id="KW-0723">Serine/threonine-protein kinase</keyword>
<evidence type="ECO:0000256" key="9">
    <source>
        <dbReference type="ARBA" id="ARBA00022729"/>
    </source>
</evidence>
<evidence type="ECO:0000256" key="17">
    <source>
        <dbReference type="ARBA" id="ARBA00023180"/>
    </source>
</evidence>
<comment type="similarity">
    <text evidence="2">In the N-terminal section; belongs to the leguminous lectin family.</text>
</comment>
<dbReference type="InterPro" id="IPR008271">
    <property type="entry name" value="Ser/Thr_kinase_AS"/>
</dbReference>
<dbReference type="SUPFAM" id="SSF49899">
    <property type="entry name" value="Concanavalin A-like lectins/glucanases"/>
    <property type="match status" value="1"/>
</dbReference>
<feature type="compositionally biased region" description="Pro residues" evidence="21">
    <location>
        <begin position="282"/>
        <end position="294"/>
    </location>
</feature>
<evidence type="ECO:0000256" key="10">
    <source>
        <dbReference type="ARBA" id="ARBA00022734"/>
    </source>
</evidence>
<comment type="catalytic activity">
    <reaction evidence="19">
        <text>L-seryl-[protein] + ATP = O-phospho-L-seryl-[protein] + ADP + H(+)</text>
        <dbReference type="Rhea" id="RHEA:17989"/>
        <dbReference type="Rhea" id="RHEA-COMP:9863"/>
        <dbReference type="Rhea" id="RHEA-COMP:11604"/>
        <dbReference type="ChEBI" id="CHEBI:15378"/>
        <dbReference type="ChEBI" id="CHEBI:29999"/>
        <dbReference type="ChEBI" id="CHEBI:30616"/>
        <dbReference type="ChEBI" id="CHEBI:83421"/>
        <dbReference type="ChEBI" id="CHEBI:456216"/>
        <dbReference type="EC" id="2.7.11.1"/>
    </reaction>
</comment>
<dbReference type="EC" id="2.7.11.1" evidence="4"/>
<keyword evidence="15 22" id="KW-0472">Membrane</keyword>
<reference evidence="25" key="1">
    <citation type="submission" date="2022-04" db="EMBL/GenBank/DDBJ databases">
        <title>A functionally conserved STORR gene fusion in Papaver species that diverged 16.8 million years ago.</title>
        <authorList>
            <person name="Catania T."/>
        </authorList>
    </citation>
    <scope>NUCLEOTIDE SEQUENCE</scope>
    <source>
        <strain evidence="25">S-188037</strain>
    </source>
</reference>
<keyword evidence="11 20" id="KW-0547">Nucleotide-binding</keyword>
<dbReference type="InterPro" id="IPR013320">
    <property type="entry name" value="ConA-like_dom_sf"/>
</dbReference>
<evidence type="ECO:0000256" key="3">
    <source>
        <dbReference type="ARBA" id="ARBA00010217"/>
    </source>
</evidence>
<evidence type="ECO:0000256" key="1">
    <source>
        <dbReference type="ARBA" id="ARBA00004251"/>
    </source>
</evidence>
<dbReference type="FunFam" id="2.60.120.200:FF:000051">
    <property type="entry name" value="L-type lectin-domain containing receptor kinase V.9"/>
    <property type="match status" value="1"/>
</dbReference>
<dbReference type="GO" id="GO:0005886">
    <property type="term" value="C:plasma membrane"/>
    <property type="evidence" value="ECO:0007669"/>
    <property type="project" value="UniProtKB-SubCell"/>
</dbReference>
<name>A0AAD4TFB3_9MAGN</name>
<dbReference type="InterPro" id="IPR000719">
    <property type="entry name" value="Prot_kinase_dom"/>
</dbReference>
<keyword evidence="26" id="KW-1185">Reference proteome</keyword>
<evidence type="ECO:0000256" key="8">
    <source>
        <dbReference type="ARBA" id="ARBA00022692"/>
    </source>
</evidence>
<evidence type="ECO:0000313" key="25">
    <source>
        <dbReference type="EMBL" id="KAI3954639.1"/>
    </source>
</evidence>
<keyword evidence="12" id="KW-0418">Kinase</keyword>
<keyword evidence="7" id="KW-0808">Transferase</keyword>
<evidence type="ECO:0000256" key="16">
    <source>
        <dbReference type="ARBA" id="ARBA00023170"/>
    </source>
</evidence>